<evidence type="ECO:0000256" key="4">
    <source>
        <dbReference type="ARBA" id="ARBA00022989"/>
    </source>
</evidence>
<feature type="transmembrane region" description="Helical" evidence="7">
    <location>
        <begin position="148"/>
        <end position="166"/>
    </location>
</feature>
<dbReference type="InterPro" id="IPR043216">
    <property type="entry name" value="PAP-like"/>
</dbReference>
<evidence type="ECO:0000256" key="6">
    <source>
        <dbReference type="SAM" id="MobiDB-lite"/>
    </source>
</evidence>
<dbReference type="eggNOG" id="KOG3030">
    <property type="taxonomic scope" value="Eukaryota"/>
</dbReference>
<dbReference type="SMART" id="SM00014">
    <property type="entry name" value="acidPPc"/>
    <property type="match status" value="1"/>
</dbReference>
<name>T1IX04_STRMM</name>
<feature type="region of interest" description="Disordered" evidence="6">
    <location>
        <begin position="377"/>
        <end position="403"/>
    </location>
</feature>
<feature type="transmembrane region" description="Helical" evidence="7">
    <location>
        <begin position="251"/>
        <end position="271"/>
    </location>
</feature>
<evidence type="ECO:0000259" key="8">
    <source>
        <dbReference type="SMART" id="SM00014"/>
    </source>
</evidence>
<dbReference type="GO" id="GO:0005886">
    <property type="term" value="C:plasma membrane"/>
    <property type="evidence" value="ECO:0007669"/>
    <property type="project" value="TreeGrafter"/>
</dbReference>
<comment type="subcellular location">
    <subcellularLocation>
        <location evidence="1">Membrane</location>
        <topology evidence="1">Multi-pass membrane protein</topology>
    </subcellularLocation>
</comment>
<dbReference type="PANTHER" id="PTHR10165:SF114">
    <property type="entry name" value="PHOSPHATIDIC ACID PHOSPHATASE TYPE 2_HALOPEROXIDASE DOMAIN-CONTAINING PROTEIN"/>
    <property type="match status" value="1"/>
</dbReference>
<dbReference type="SUPFAM" id="SSF48317">
    <property type="entry name" value="Acid phosphatase/Vanadium-dependent haloperoxidase"/>
    <property type="match status" value="1"/>
</dbReference>
<keyword evidence="3 7" id="KW-0812">Transmembrane</keyword>
<feature type="transmembrane region" description="Helical" evidence="7">
    <location>
        <begin position="218"/>
        <end position="239"/>
    </location>
</feature>
<dbReference type="InterPro" id="IPR000326">
    <property type="entry name" value="PAP2/HPO"/>
</dbReference>
<comment type="similarity">
    <text evidence="2">Belongs to the PA-phosphatase related phosphoesterase family.</text>
</comment>
<organism evidence="9 10">
    <name type="scientific">Strigamia maritima</name>
    <name type="common">European centipede</name>
    <name type="synonym">Geophilus maritimus</name>
    <dbReference type="NCBI Taxonomy" id="126957"/>
    <lineage>
        <taxon>Eukaryota</taxon>
        <taxon>Metazoa</taxon>
        <taxon>Ecdysozoa</taxon>
        <taxon>Arthropoda</taxon>
        <taxon>Myriapoda</taxon>
        <taxon>Chilopoda</taxon>
        <taxon>Pleurostigmophora</taxon>
        <taxon>Geophilomorpha</taxon>
        <taxon>Linotaeniidae</taxon>
        <taxon>Strigamia</taxon>
    </lineage>
</organism>
<evidence type="ECO:0000256" key="7">
    <source>
        <dbReference type="SAM" id="Phobius"/>
    </source>
</evidence>
<proteinExistence type="inferred from homology"/>
<evidence type="ECO:0000256" key="5">
    <source>
        <dbReference type="ARBA" id="ARBA00023136"/>
    </source>
</evidence>
<evidence type="ECO:0000256" key="3">
    <source>
        <dbReference type="ARBA" id="ARBA00022692"/>
    </source>
</evidence>
<feature type="transmembrane region" description="Helical" evidence="7">
    <location>
        <begin position="283"/>
        <end position="303"/>
    </location>
</feature>
<dbReference type="Proteomes" id="UP000014500">
    <property type="component" value="Unassembled WGS sequence"/>
</dbReference>
<keyword evidence="5 7" id="KW-0472">Membrane</keyword>
<dbReference type="STRING" id="126957.T1IX04"/>
<reference evidence="9" key="2">
    <citation type="submission" date="2015-02" db="UniProtKB">
        <authorList>
            <consortium name="EnsemblMetazoa"/>
        </authorList>
    </citation>
    <scope>IDENTIFICATION</scope>
</reference>
<dbReference type="AlphaFoldDB" id="T1IX04"/>
<feature type="transmembrane region" description="Helical" evidence="7">
    <location>
        <begin position="101"/>
        <end position="124"/>
    </location>
</feature>
<dbReference type="EnsemblMetazoa" id="SMAR005734-RA">
    <property type="protein sequence ID" value="SMAR005734-PA"/>
    <property type="gene ID" value="SMAR005734"/>
</dbReference>
<dbReference type="GO" id="GO:0006644">
    <property type="term" value="P:phospholipid metabolic process"/>
    <property type="evidence" value="ECO:0007669"/>
    <property type="project" value="InterPro"/>
</dbReference>
<keyword evidence="4 7" id="KW-1133">Transmembrane helix</keyword>
<dbReference type="GO" id="GO:0046839">
    <property type="term" value="P:phospholipid dephosphorylation"/>
    <property type="evidence" value="ECO:0007669"/>
    <property type="project" value="TreeGrafter"/>
</dbReference>
<dbReference type="OMA" id="NAYIQPF"/>
<evidence type="ECO:0000256" key="1">
    <source>
        <dbReference type="ARBA" id="ARBA00004141"/>
    </source>
</evidence>
<reference evidence="10" key="1">
    <citation type="submission" date="2011-05" db="EMBL/GenBank/DDBJ databases">
        <authorList>
            <person name="Richards S.R."/>
            <person name="Qu J."/>
            <person name="Jiang H."/>
            <person name="Jhangiani S.N."/>
            <person name="Agravi P."/>
            <person name="Goodspeed R."/>
            <person name="Gross S."/>
            <person name="Mandapat C."/>
            <person name="Jackson L."/>
            <person name="Mathew T."/>
            <person name="Pu L."/>
            <person name="Thornton R."/>
            <person name="Saada N."/>
            <person name="Wilczek-Boney K.B."/>
            <person name="Lee S."/>
            <person name="Kovar C."/>
            <person name="Wu Y."/>
            <person name="Scherer S.E."/>
            <person name="Worley K.C."/>
            <person name="Muzny D.M."/>
            <person name="Gibbs R."/>
        </authorList>
    </citation>
    <scope>NUCLEOTIDE SEQUENCE</scope>
    <source>
        <strain evidence="10">Brora</strain>
    </source>
</reference>
<dbReference type="Gene3D" id="1.20.144.10">
    <property type="entry name" value="Phosphatidic acid phosphatase type 2/haloperoxidase"/>
    <property type="match status" value="1"/>
</dbReference>
<feature type="transmembrane region" description="Helical" evidence="7">
    <location>
        <begin position="42"/>
        <end position="64"/>
    </location>
</feature>
<protein>
    <recommendedName>
        <fullName evidence="8">Phosphatidic acid phosphatase type 2/haloperoxidase domain-containing protein</fullName>
    </recommendedName>
</protein>
<accession>T1IX04</accession>
<dbReference type="PANTHER" id="PTHR10165">
    <property type="entry name" value="LIPID PHOSPHATE PHOSPHATASE"/>
    <property type="match status" value="1"/>
</dbReference>
<evidence type="ECO:0000313" key="9">
    <source>
        <dbReference type="EnsemblMetazoa" id="SMAR005734-PA"/>
    </source>
</evidence>
<keyword evidence="10" id="KW-1185">Reference proteome</keyword>
<evidence type="ECO:0000313" key="10">
    <source>
        <dbReference type="Proteomes" id="UP000014500"/>
    </source>
</evidence>
<sequence>MSKSEDDIVVCQESSGIKPDVTEVDSLQFMEGEESHLKINHFLLPVLTMEILILMCLALLAYYLRFTDEFPVFERPIYCNDSTLKLPIYNYNAIFDVNLQIFYTATCLLPPIMILLGELGYWIFSAKPRKIIRVHCSSCRITLIIRRLLRFIGAFLLGIFSTSILTDGIKLMSGRPRPFFLTLCDPDGISCKLSTSDLINGTSFCSTRDVDLLRNARLSFPSFYASISSYAAVYTMIYFHNMLRMHGTYALRPLLLLITGGLALLAGYSRLMTNQNHWEDVAIGYAIGTSVALYFGIFIMNLFQEHTIKPKPELIMPPRPEDNSRFFRWFWIPRISFGKTSSRTYRGVYSNGKGTKVPFGPNPAFQQDLHQKIENFGRKQKKQDANTVLEETIESVPEDRTDQ</sequence>
<dbReference type="HOGENOM" id="CLU_683942_0_0_1"/>
<evidence type="ECO:0000256" key="2">
    <source>
        <dbReference type="ARBA" id="ARBA00008816"/>
    </source>
</evidence>
<dbReference type="Pfam" id="PF01569">
    <property type="entry name" value="PAP2"/>
    <property type="match status" value="1"/>
</dbReference>
<dbReference type="CDD" id="cd03384">
    <property type="entry name" value="PAP2_wunen"/>
    <property type="match status" value="1"/>
</dbReference>
<dbReference type="GO" id="GO:0007165">
    <property type="term" value="P:signal transduction"/>
    <property type="evidence" value="ECO:0007669"/>
    <property type="project" value="TreeGrafter"/>
</dbReference>
<dbReference type="InterPro" id="IPR036938">
    <property type="entry name" value="PAP2/HPO_sf"/>
</dbReference>
<dbReference type="EMBL" id="JH431639">
    <property type="status" value="NOT_ANNOTATED_CDS"/>
    <property type="molecule type" value="Genomic_DNA"/>
</dbReference>
<dbReference type="PhylomeDB" id="T1IX04"/>
<dbReference type="GO" id="GO:0008195">
    <property type="term" value="F:phosphatidate phosphatase activity"/>
    <property type="evidence" value="ECO:0007669"/>
    <property type="project" value="TreeGrafter"/>
</dbReference>
<feature type="domain" description="Phosphatidic acid phosphatase type 2/haloperoxidase" evidence="8">
    <location>
        <begin position="152"/>
        <end position="296"/>
    </location>
</feature>